<gene>
    <name evidence="1" type="ORF">RchiOBHm_Chr3g0494831</name>
</gene>
<dbReference type="Gramene" id="PRQ45733">
    <property type="protein sequence ID" value="PRQ45733"/>
    <property type="gene ID" value="RchiOBHm_Chr3g0494831"/>
</dbReference>
<dbReference type="STRING" id="74649.A0A2P6RH31"/>
<dbReference type="PANTHER" id="PTHR47532:SF1">
    <property type="entry name" value="RETINAL-BINDING PROTEIN"/>
    <property type="match status" value="1"/>
</dbReference>
<keyword evidence="2" id="KW-1185">Reference proteome</keyword>
<comment type="caution">
    <text evidence="1">The sequence shown here is derived from an EMBL/GenBank/DDBJ whole genome shotgun (WGS) entry which is preliminary data.</text>
</comment>
<protein>
    <submittedName>
        <fullName evidence="1">Uncharacterized protein</fullName>
    </submittedName>
</protein>
<reference evidence="1 2" key="1">
    <citation type="journal article" date="2018" name="Nat. Genet.">
        <title>The Rosa genome provides new insights in the design of modern roses.</title>
        <authorList>
            <person name="Bendahmane M."/>
        </authorList>
    </citation>
    <scope>NUCLEOTIDE SEQUENCE [LARGE SCALE GENOMIC DNA]</scope>
    <source>
        <strain evidence="2">cv. Old Blush</strain>
    </source>
</reference>
<proteinExistence type="predicted"/>
<dbReference type="EMBL" id="PDCK01000041">
    <property type="protein sequence ID" value="PRQ45733.1"/>
    <property type="molecule type" value="Genomic_DNA"/>
</dbReference>
<dbReference type="Proteomes" id="UP000238479">
    <property type="component" value="Chromosome 3"/>
</dbReference>
<sequence length="148" mass="16853">MASSTESLVPMTRAFLTSYYDTYKFLPLSDDIPRLSSEIRSLTADLLSNSSATPGEERLVVDELESPPPHKVDESMWKNREHMEEVVLLLDRPHWPQSVSIDVNVKQLVLPYIFLFLIFGGMSSFKSLRVPRMLSLLLFSFACNISLI</sequence>
<evidence type="ECO:0000313" key="2">
    <source>
        <dbReference type="Proteomes" id="UP000238479"/>
    </source>
</evidence>
<dbReference type="AlphaFoldDB" id="A0A2P6RH31"/>
<accession>A0A2P6RH31</accession>
<name>A0A2P6RH31_ROSCH</name>
<dbReference type="PANTHER" id="PTHR47532">
    <property type="entry name" value="RETINAL-BINDING PROTEIN"/>
    <property type="match status" value="1"/>
</dbReference>
<evidence type="ECO:0000313" key="1">
    <source>
        <dbReference type="EMBL" id="PRQ45733.1"/>
    </source>
</evidence>
<organism evidence="1 2">
    <name type="scientific">Rosa chinensis</name>
    <name type="common">China rose</name>
    <dbReference type="NCBI Taxonomy" id="74649"/>
    <lineage>
        <taxon>Eukaryota</taxon>
        <taxon>Viridiplantae</taxon>
        <taxon>Streptophyta</taxon>
        <taxon>Embryophyta</taxon>
        <taxon>Tracheophyta</taxon>
        <taxon>Spermatophyta</taxon>
        <taxon>Magnoliopsida</taxon>
        <taxon>eudicotyledons</taxon>
        <taxon>Gunneridae</taxon>
        <taxon>Pentapetalae</taxon>
        <taxon>rosids</taxon>
        <taxon>fabids</taxon>
        <taxon>Rosales</taxon>
        <taxon>Rosaceae</taxon>
        <taxon>Rosoideae</taxon>
        <taxon>Rosoideae incertae sedis</taxon>
        <taxon>Rosa</taxon>
    </lineage>
</organism>